<gene>
    <name evidence="1" type="ORF">CK820_G0000637</name>
</gene>
<reference evidence="1 2" key="1">
    <citation type="submission" date="2017-12" db="EMBL/GenBank/DDBJ databases">
        <title>High-resolution comparative analysis of great ape genomes.</title>
        <authorList>
            <person name="Pollen A."/>
            <person name="Hastie A."/>
            <person name="Hormozdiari F."/>
            <person name="Dougherty M."/>
            <person name="Liu R."/>
            <person name="Chaisson M."/>
            <person name="Hoppe E."/>
            <person name="Hill C."/>
            <person name="Pang A."/>
            <person name="Hillier L."/>
            <person name="Baker C."/>
            <person name="Armstrong J."/>
            <person name="Shendure J."/>
            <person name="Paten B."/>
            <person name="Wilson R."/>
            <person name="Chao H."/>
            <person name="Schneider V."/>
            <person name="Ventura M."/>
            <person name="Kronenberg Z."/>
            <person name="Murali S."/>
            <person name="Gordon D."/>
            <person name="Cantsilieris S."/>
            <person name="Munson K."/>
            <person name="Nelson B."/>
            <person name="Raja A."/>
            <person name="Underwood J."/>
            <person name="Diekhans M."/>
            <person name="Fiddes I."/>
            <person name="Haussler D."/>
            <person name="Eichler E."/>
        </authorList>
    </citation>
    <scope>NUCLEOTIDE SEQUENCE [LARGE SCALE GENOMIC DNA]</scope>
    <source>
        <strain evidence="1">Yerkes chimp pedigree #C0471</strain>
    </source>
</reference>
<proteinExistence type="predicted"/>
<evidence type="ECO:0000313" key="2">
    <source>
        <dbReference type="Proteomes" id="UP000236370"/>
    </source>
</evidence>
<sequence>IIYHCDLTKEELEPRVFREVTVKGIDASDYQTVQLPKGTESSRN</sequence>
<dbReference type="EMBL" id="NBAG03000210">
    <property type="protein sequence ID" value="PNI87780.1"/>
    <property type="molecule type" value="Genomic_DNA"/>
</dbReference>
<dbReference type="AlphaFoldDB" id="A0A2J8PUR6"/>
<dbReference type="Proteomes" id="UP000236370">
    <property type="component" value="Unassembled WGS sequence"/>
</dbReference>
<protein>
    <submittedName>
        <fullName evidence="1">PREP isoform 4</fullName>
    </submittedName>
</protein>
<feature type="non-terminal residue" evidence="1">
    <location>
        <position position="1"/>
    </location>
</feature>
<comment type="caution">
    <text evidence="1">The sequence shown here is derived from an EMBL/GenBank/DDBJ whole genome shotgun (WGS) entry which is preliminary data.</text>
</comment>
<evidence type="ECO:0000313" key="1">
    <source>
        <dbReference type="EMBL" id="PNI87780.1"/>
    </source>
</evidence>
<organism evidence="1 2">
    <name type="scientific">Pan troglodytes</name>
    <name type="common">Chimpanzee</name>
    <dbReference type="NCBI Taxonomy" id="9598"/>
    <lineage>
        <taxon>Eukaryota</taxon>
        <taxon>Metazoa</taxon>
        <taxon>Chordata</taxon>
        <taxon>Craniata</taxon>
        <taxon>Vertebrata</taxon>
        <taxon>Euteleostomi</taxon>
        <taxon>Mammalia</taxon>
        <taxon>Eutheria</taxon>
        <taxon>Euarchontoglires</taxon>
        <taxon>Primates</taxon>
        <taxon>Haplorrhini</taxon>
        <taxon>Catarrhini</taxon>
        <taxon>Hominidae</taxon>
        <taxon>Pan</taxon>
    </lineage>
</organism>
<name>A0A2J8PUR6_PANTR</name>
<accession>A0A2J8PUR6</accession>